<evidence type="ECO:0000313" key="3">
    <source>
        <dbReference type="EMBL" id="THE35629.1"/>
    </source>
</evidence>
<keyword evidence="1" id="KW-1133">Transmembrane helix</keyword>
<sequence length="156" mass="17449">MIALCDGWLTQSPRFRTACWAGWSFALVIIVALCLFYPAVQVRNAQRTALTQQRAVIQLQWRNLYQLAASVDSTLSATEEKIIPFSALAFQTPVTRLIHWQPSAQGGELALRSAWDAIPPMFGRLAEQGMSVNRFSLSVEDAELLLTIQLERLNEG</sequence>
<dbReference type="RefSeq" id="WP_048222889.1">
    <property type="nucleotide sequence ID" value="NZ_QFVP01000012.1"/>
</dbReference>
<evidence type="ECO:0000259" key="2">
    <source>
        <dbReference type="Pfam" id="PF25319"/>
    </source>
</evidence>
<keyword evidence="1" id="KW-0812">Transmembrane</keyword>
<keyword evidence="1" id="KW-0472">Membrane</keyword>
<comment type="caution">
    <text evidence="3">The sequence shown here is derived from an EMBL/GenBank/DDBJ whole genome shotgun (WGS) entry which is preliminary data.</text>
</comment>
<dbReference type="EMBL" id="QFVP01000012">
    <property type="protein sequence ID" value="THE35629.1"/>
    <property type="molecule type" value="Genomic_DNA"/>
</dbReference>
<protein>
    <recommendedName>
        <fullName evidence="2">DNA utilization protein HofO C-terminal domain-containing protein</fullName>
    </recommendedName>
</protein>
<gene>
    <name evidence="3" type="ORF">DJ535_17910</name>
</gene>
<feature type="transmembrane region" description="Helical" evidence="1">
    <location>
        <begin position="20"/>
        <end position="40"/>
    </location>
</feature>
<reference evidence="3 4" key="1">
    <citation type="submission" date="2018-05" db="EMBL/GenBank/DDBJ databases">
        <title>Isolation and genomic analyses of lactose-positive bacteria from faecal samples of preterm neonates.</title>
        <authorList>
            <person name="Chen Y."/>
            <person name="Brook T.C."/>
            <person name="O'Neill I."/>
            <person name="Soe C.Z."/>
            <person name="Hall L.J."/>
            <person name="Hoyles L."/>
        </authorList>
    </citation>
    <scope>NUCLEOTIDE SEQUENCE [LARGE SCALE GENOMIC DNA]</scope>
    <source>
        <strain evidence="3 4">P080C CL</strain>
    </source>
</reference>
<accession>A0ABY2PSL3</accession>
<organism evidence="3 4">
    <name type="scientific">Citrobacter murliniae</name>
    <dbReference type="NCBI Taxonomy" id="67829"/>
    <lineage>
        <taxon>Bacteria</taxon>
        <taxon>Pseudomonadati</taxon>
        <taxon>Pseudomonadota</taxon>
        <taxon>Gammaproteobacteria</taxon>
        <taxon>Enterobacterales</taxon>
        <taxon>Enterobacteriaceae</taxon>
        <taxon>Citrobacter</taxon>
        <taxon>Citrobacter freundii complex</taxon>
    </lineage>
</organism>
<evidence type="ECO:0000256" key="1">
    <source>
        <dbReference type="SAM" id="Phobius"/>
    </source>
</evidence>
<dbReference type="Pfam" id="PF25319">
    <property type="entry name" value="HofO"/>
    <property type="match status" value="1"/>
</dbReference>
<keyword evidence="4" id="KW-1185">Reference proteome</keyword>
<name>A0ABY2PSL3_9ENTR</name>
<dbReference type="Proteomes" id="UP000306790">
    <property type="component" value="Unassembled WGS sequence"/>
</dbReference>
<feature type="domain" description="DNA utilization protein HofO C-terminal" evidence="2">
    <location>
        <begin position="85"/>
        <end position="152"/>
    </location>
</feature>
<dbReference type="InterPro" id="IPR057522">
    <property type="entry name" value="HofO_C"/>
</dbReference>
<evidence type="ECO:0000313" key="4">
    <source>
        <dbReference type="Proteomes" id="UP000306790"/>
    </source>
</evidence>
<proteinExistence type="predicted"/>